<sequence>MLRRVSCLRSQLPRLFVVGTRYSPIVSRFNSTVKDAAGSADKVVTSSSETTGPASAISSDPSILTPLQLHESNISTQDALGGLVTDLQTKSLLSFLQSSLPQDPTKLLMKPVECQKRVSGYPIRQSLPRTFQEATPEAVNSYIQQLTLYTYPKHHKEMSGLINMVINNSHALQLLNKESFVALTEYFARQGRFDMVFKIKNDWCPAELYDADFYETLFDYLGTKKPMTLLQKYLWNLKAAKLSINSKLLYQIYYLLLPNQRDIFVKYLKSVGYSINEIVPDINYTSIDTADELHTALKDHDVAMTPGILKRTVELLLKEKRYAEAWSFAEYQRTENKYIVSPIIGEMFTHTFLQNGEAYFVLPFVTRFSRITGADLRQFALEQLLESQLQVPVDESWLEITKPLVKAASQSRDTTLKFNLPRRVSSYVKSGGFKSFRIDPRPNSKEAEIMRSLYWPNSPNFDISSNNDRFKATAKLYGGIEKELFEIPASVDELLESEGLQSTWEKFDELTKGGKDSKLVASCGLRFVRYLLNEKKPQFALAVASLLKTKYSVDIRFDTYREMAQSYLDLDDEDIGSSWWFVLRWLYTETYSDARWWFKVSPYLARTSEQNDFKPKKFTDGLTPAEEGLARQIVGAVQWENTANFVDESNTETFRTNSSYLLGNEPDLSVNTDEGKLEDA</sequence>
<organism evidence="1 2">
    <name type="scientific">Brettanomyces naardenensis</name>
    <name type="common">Yeast</name>
    <dbReference type="NCBI Taxonomy" id="13370"/>
    <lineage>
        <taxon>Eukaryota</taxon>
        <taxon>Fungi</taxon>
        <taxon>Dikarya</taxon>
        <taxon>Ascomycota</taxon>
        <taxon>Saccharomycotina</taxon>
        <taxon>Pichiomycetes</taxon>
        <taxon>Pichiales</taxon>
        <taxon>Pichiaceae</taxon>
        <taxon>Brettanomyces</taxon>
    </lineage>
</organism>
<dbReference type="OrthoDB" id="10474507at2759"/>
<dbReference type="Proteomes" id="UP000290900">
    <property type="component" value="Unassembled WGS sequence"/>
</dbReference>
<dbReference type="InParanoid" id="A0A448YT80"/>
<gene>
    <name evidence="1" type="ORF">BRENAR_LOCUS4862</name>
</gene>
<dbReference type="EMBL" id="CAACVR010000075">
    <property type="protein sequence ID" value="VEU24134.1"/>
    <property type="molecule type" value="Genomic_DNA"/>
</dbReference>
<protein>
    <submittedName>
        <fullName evidence="1">DEKNAAC105363</fullName>
    </submittedName>
</protein>
<proteinExistence type="predicted"/>
<name>A0A448YT80_BRENA</name>
<reference evidence="1 2" key="1">
    <citation type="submission" date="2018-12" db="EMBL/GenBank/DDBJ databases">
        <authorList>
            <person name="Tiukova I."/>
            <person name="Dainat J."/>
        </authorList>
    </citation>
    <scope>NUCLEOTIDE SEQUENCE [LARGE SCALE GENOMIC DNA]</scope>
</reference>
<keyword evidence="2" id="KW-1185">Reference proteome</keyword>
<evidence type="ECO:0000313" key="1">
    <source>
        <dbReference type="EMBL" id="VEU24134.1"/>
    </source>
</evidence>
<dbReference type="AlphaFoldDB" id="A0A448YT80"/>
<evidence type="ECO:0000313" key="2">
    <source>
        <dbReference type="Proteomes" id="UP000290900"/>
    </source>
</evidence>
<accession>A0A448YT80</accession>